<dbReference type="Gene3D" id="3.30.720.120">
    <property type="match status" value="1"/>
</dbReference>
<accession>A0A3A3Z621</accession>
<dbReference type="EMBL" id="QZEZ01000004">
    <property type="protein sequence ID" value="RJK96064.1"/>
    <property type="molecule type" value="Genomic_DNA"/>
</dbReference>
<dbReference type="Gene3D" id="3.30.720.110">
    <property type="match status" value="1"/>
</dbReference>
<gene>
    <name evidence="3" type="ORF">D5H78_10960</name>
</gene>
<dbReference type="AlphaFoldDB" id="A0A3A3Z621"/>
<evidence type="ECO:0000313" key="4">
    <source>
        <dbReference type="Proteomes" id="UP000265614"/>
    </source>
</evidence>
<dbReference type="InterPro" id="IPR004360">
    <property type="entry name" value="Glyas_Fos-R_dOase_dom"/>
</dbReference>
<keyword evidence="4" id="KW-1185">Reference proteome</keyword>
<comment type="caution">
    <text evidence="3">The sequence shown here is derived from an EMBL/GenBank/DDBJ whole genome shotgun (WGS) entry which is preliminary data.</text>
</comment>
<evidence type="ECO:0000256" key="1">
    <source>
        <dbReference type="SAM" id="MobiDB-lite"/>
    </source>
</evidence>
<sequence>MSDAHPSPGVWPALRAQDAPGMIRFLVGLGFEETARHGEGGRVDHAQLDWPEGGGVMLGSVREDPDDAWPAPPGSAAVYVVTADPDAVAERARGLGAAVRGPVEQDYGSREVAVRDPEGGLWSFGTYAGEPRRPATSGPAQGDR</sequence>
<organism evidence="3 4">
    <name type="scientific">Vallicoccus soli</name>
    <dbReference type="NCBI Taxonomy" id="2339232"/>
    <lineage>
        <taxon>Bacteria</taxon>
        <taxon>Bacillati</taxon>
        <taxon>Actinomycetota</taxon>
        <taxon>Actinomycetes</taxon>
        <taxon>Motilibacterales</taxon>
        <taxon>Vallicoccaceae</taxon>
        <taxon>Vallicoccus</taxon>
    </lineage>
</organism>
<protein>
    <submittedName>
        <fullName evidence="3">Glyoxalase</fullName>
    </submittedName>
</protein>
<dbReference type="SUPFAM" id="SSF54593">
    <property type="entry name" value="Glyoxalase/Bleomycin resistance protein/Dihydroxybiphenyl dioxygenase"/>
    <property type="match status" value="1"/>
</dbReference>
<reference evidence="3 4" key="1">
    <citation type="submission" date="2018-09" db="EMBL/GenBank/DDBJ databases">
        <title>YIM 75000 draft genome.</title>
        <authorList>
            <person name="Tang S."/>
            <person name="Feng Y."/>
        </authorList>
    </citation>
    <scope>NUCLEOTIDE SEQUENCE [LARGE SCALE GENOMIC DNA]</scope>
    <source>
        <strain evidence="3 4">YIM 75000</strain>
    </source>
</reference>
<dbReference type="InterPro" id="IPR037523">
    <property type="entry name" value="VOC_core"/>
</dbReference>
<dbReference type="Pfam" id="PF00903">
    <property type="entry name" value="Glyoxalase"/>
    <property type="match status" value="1"/>
</dbReference>
<proteinExistence type="predicted"/>
<feature type="domain" description="VOC" evidence="2">
    <location>
        <begin position="8"/>
        <end position="127"/>
    </location>
</feature>
<evidence type="ECO:0000259" key="2">
    <source>
        <dbReference type="PROSITE" id="PS51819"/>
    </source>
</evidence>
<dbReference type="InterPro" id="IPR029068">
    <property type="entry name" value="Glyas_Bleomycin-R_OHBP_Dase"/>
</dbReference>
<dbReference type="OrthoDB" id="9806868at2"/>
<evidence type="ECO:0000313" key="3">
    <source>
        <dbReference type="EMBL" id="RJK96064.1"/>
    </source>
</evidence>
<dbReference type="PROSITE" id="PS51819">
    <property type="entry name" value="VOC"/>
    <property type="match status" value="1"/>
</dbReference>
<name>A0A3A3Z621_9ACTN</name>
<feature type="region of interest" description="Disordered" evidence="1">
    <location>
        <begin position="119"/>
        <end position="144"/>
    </location>
</feature>
<dbReference type="Proteomes" id="UP000265614">
    <property type="component" value="Unassembled WGS sequence"/>
</dbReference>
<dbReference type="RefSeq" id="WP_119950490.1">
    <property type="nucleotide sequence ID" value="NZ_QZEZ01000004.1"/>
</dbReference>